<keyword evidence="6" id="KW-0746">Sphingolipid metabolism</keyword>
<name>A0AAV5TP62_9BILA</name>
<comment type="subcellular location">
    <subcellularLocation>
        <location evidence="1">Endoplasmic reticulum</location>
    </subcellularLocation>
</comment>
<keyword evidence="5" id="KW-0521">NADP</keyword>
<dbReference type="Proteomes" id="UP001432027">
    <property type="component" value="Unassembled WGS sequence"/>
</dbReference>
<dbReference type="GO" id="GO:0047560">
    <property type="term" value="F:3-dehydrosphinganine reductase activity"/>
    <property type="evidence" value="ECO:0007669"/>
    <property type="project" value="UniProtKB-EC"/>
</dbReference>
<dbReference type="Gene3D" id="3.40.50.720">
    <property type="entry name" value="NAD(P)-binding Rossmann-like Domain"/>
    <property type="match status" value="1"/>
</dbReference>
<evidence type="ECO:0000313" key="13">
    <source>
        <dbReference type="Proteomes" id="UP001432027"/>
    </source>
</evidence>
<evidence type="ECO:0000256" key="3">
    <source>
        <dbReference type="ARBA" id="ARBA00004991"/>
    </source>
</evidence>
<dbReference type="PANTHER" id="PTHR43550:SF3">
    <property type="entry name" value="3-KETODIHYDROSPHINGOSINE REDUCTASE"/>
    <property type="match status" value="1"/>
</dbReference>
<organism evidence="12 13">
    <name type="scientific">Pristionchus entomophagus</name>
    <dbReference type="NCBI Taxonomy" id="358040"/>
    <lineage>
        <taxon>Eukaryota</taxon>
        <taxon>Metazoa</taxon>
        <taxon>Ecdysozoa</taxon>
        <taxon>Nematoda</taxon>
        <taxon>Chromadorea</taxon>
        <taxon>Rhabditida</taxon>
        <taxon>Rhabditina</taxon>
        <taxon>Diplogasteromorpha</taxon>
        <taxon>Diplogasteroidea</taxon>
        <taxon>Neodiplogasteridae</taxon>
        <taxon>Pristionchus</taxon>
    </lineage>
</organism>
<dbReference type="PANTHER" id="PTHR43550">
    <property type="entry name" value="3-KETODIHYDROSPHINGOSINE REDUCTASE"/>
    <property type="match status" value="1"/>
</dbReference>
<dbReference type="GO" id="GO:0030148">
    <property type="term" value="P:sphingolipid biosynthetic process"/>
    <property type="evidence" value="ECO:0007669"/>
    <property type="project" value="InterPro"/>
</dbReference>
<dbReference type="PRINTS" id="PR00081">
    <property type="entry name" value="GDHRDH"/>
</dbReference>
<keyword evidence="4" id="KW-0256">Endoplasmic reticulum</keyword>
<keyword evidence="7" id="KW-0560">Oxidoreductase</keyword>
<dbReference type="InterPro" id="IPR045022">
    <property type="entry name" value="KDSR-like"/>
</dbReference>
<comment type="similarity">
    <text evidence="10">Belongs to the short-chain dehydrogenases/reductases (SDR) family.</text>
</comment>
<evidence type="ECO:0000256" key="2">
    <source>
        <dbReference type="ARBA" id="ARBA00004760"/>
    </source>
</evidence>
<dbReference type="PRINTS" id="PR00080">
    <property type="entry name" value="SDRFAMILY"/>
</dbReference>
<comment type="caution">
    <text evidence="12">The sequence shown here is derived from an EMBL/GenBank/DDBJ whole genome shotgun (WGS) entry which is preliminary data.</text>
</comment>
<gene>
    <name evidence="12" type="ORF">PENTCL1PPCAC_18337</name>
</gene>
<proteinExistence type="inferred from homology"/>
<evidence type="ECO:0000256" key="4">
    <source>
        <dbReference type="ARBA" id="ARBA00022824"/>
    </source>
</evidence>
<dbReference type="SUPFAM" id="SSF51735">
    <property type="entry name" value="NAD(P)-binding Rossmann-fold domains"/>
    <property type="match status" value="1"/>
</dbReference>
<keyword evidence="13" id="KW-1185">Reference proteome</keyword>
<accession>A0AAV5TP62</accession>
<dbReference type="GO" id="GO:0005789">
    <property type="term" value="C:endoplasmic reticulum membrane"/>
    <property type="evidence" value="ECO:0007669"/>
    <property type="project" value="TreeGrafter"/>
</dbReference>
<evidence type="ECO:0000256" key="11">
    <source>
        <dbReference type="SAM" id="MobiDB-lite"/>
    </source>
</evidence>
<dbReference type="CDD" id="cd08939">
    <property type="entry name" value="KDSR-like_SDR_c"/>
    <property type="match status" value="1"/>
</dbReference>
<evidence type="ECO:0000256" key="8">
    <source>
        <dbReference type="ARBA" id="ARBA00023098"/>
    </source>
</evidence>
<evidence type="ECO:0000256" key="9">
    <source>
        <dbReference type="ARBA" id="ARBA00026112"/>
    </source>
</evidence>
<evidence type="ECO:0000256" key="10">
    <source>
        <dbReference type="RuleBase" id="RU000363"/>
    </source>
</evidence>
<evidence type="ECO:0000256" key="6">
    <source>
        <dbReference type="ARBA" id="ARBA00022919"/>
    </source>
</evidence>
<feature type="region of interest" description="Disordered" evidence="11">
    <location>
        <begin position="322"/>
        <end position="348"/>
    </location>
</feature>
<sequence length="348" mass="38514">VHPLVLRRSSNSGGCLSSGSHLRSLFLHSSKRNYQLRGRHAVVTGGSKGIGKEIAKSLLKRGSNVSIFARKESDLKKACEELQTYANQLGCNQQVRWYSVDMMTKYQEIEETIRVAETELGPVDVLINNAGHSVQDAFEKIPIDDFEKQVRVNYLSAVFATRAVVGGMQSRRSGHISFVSSAAGQCAIYGYTAYSPTKFALRGLADSLHMELQPYKIGVSLLYPPNTETEGFKEELLSMPEELVIISDAGGLASPSQVAEAHVKDIMDGGVLYYRWVRGMDAGCSLCWCCPREECMQSHRTVSPAWSSSLRDAHLCGILQPSGQGLLEEREMKKEEEKEGKEGERKDE</sequence>
<reference evidence="12" key="1">
    <citation type="submission" date="2023-10" db="EMBL/GenBank/DDBJ databases">
        <title>Genome assembly of Pristionchus species.</title>
        <authorList>
            <person name="Yoshida K."/>
            <person name="Sommer R.J."/>
        </authorList>
    </citation>
    <scope>NUCLEOTIDE SEQUENCE</scope>
    <source>
        <strain evidence="12">RS0144</strain>
    </source>
</reference>
<evidence type="ECO:0000256" key="1">
    <source>
        <dbReference type="ARBA" id="ARBA00004240"/>
    </source>
</evidence>
<evidence type="ECO:0000256" key="5">
    <source>
        <dbReference type="ARBA" id="ARBA00022857"/>
    </source>
</evidence>
<evidence type="ECO:0000313" key="12">
    <source>
        <dbReference type="EMBL" id="GMS96162.1"/>
    </source>
</evidence>
<dbReference type="AlphaFoldDB" id="A0AAV5TP62"/>
<dbReference type="GO" id="GO:0006666">
    <property type="term" value="P:3-keto-sphinganine metabolic process"/>
    <property type="evidence" value="ECO:0007669"/>
    <property type="project" value="InterPro"/>
</dbReference>
<dbReference type="Pfam" id="PF00106">
    <property type="entry name" value="adh_short"/>
    <property type="match status" value="1"/>
</dbReference>
<evidence type="ECO:0000256" key="7">
    <source>
        <dbReference type="ARBA" id="ARBA00023002"/>
    </source>
</evidence>
<feature type="non-terminal residue" evidence="12">
    <location>
        <position position="1"/>
    </location>
</feature>
<feature type="compositionally biased region" description="Basic and acidic residues" evidence="11">
    <location>
        <begin position="327"/>
        <end position="348"/>
    </location>
</feature>
<dbReference type="FunFam" id="3.40.50.720:FF:000468">
    <property type="entry name" value="Short-chain dehydrogenase, putative"/>
    <property type="match status" value="1"/>
</dbReference>
<dbReference type="InterPro" id="IPR002347">
    <property type="entry name" value="SDR_fam"/>
</dbReference>
<dbReference type="InterPro" id="IPR036291">
    <property type="entry name" value="NAD(P)-bd_dom_sf"/>
</dbReference>
<keyword evidence="8" id="KW-0443">Lipid metabolism</keyword>
<protein>
    <recommendedName>
        <fullName evidence="9">3-dehydrosphinganine reductase</fullName>
        <ecNumber evidence="9">1.1.1.102</ecNumber>
    </recommendedName>
</protein>
<comment type="pathway">
    <text evidence="3">Sphingolipid metabolism.</text>
</comment>
<dbReference type="EMBL" id="BTSX01000004">
    <property type="protein sequence ID" value="GMS96162.1"/>
    <property type="molecule type" value="Genomic_DNA"/>
</dbReference>
<comment type="pathway">
    <text evidence="2">Lipid metabolism; sphingolipid metabolism.</text>
</comment>
<dbReference type="EC" id="1.1.1.102" evidence="9"/>